<dbReference type="EMBL" id="JAVDWU010000005">
    <property type="protein sequence ID" value="MDR7150772.1"/>
    <property type="molecule type" value="Genomic_DNA"/>
</dbReference>
<keyword evidence="3" id="KW-0804">Transcription</keyword>
<organism evidence="5 6">
    <name type="scientific">Hydrogenophaga palleronii</name>
    <dbReference type="NCBI Taxonomy" id="65655"/>
    <lineage>
        <taxon>Bacteria</taxon>
        <taxon>Pseudomonadati</taxon>
        <taxon>Pseudomonadota</taxon>
        <taxon>Betaproteobacteria</taxon>
        <taxon>Burkholderiales</taxon>
        <taxon>Comamonadaceae</taxon>
        <taxon>Hydrogenophaga</taxon>
    </lineage>
</organism>
<proteinExistence type="predicted"/>
<evidence type="ECO:0000313" key="5">
    <source>
        <dbReference type="EMBL" id="MDR7150772.1"/>
    </source>
</evidence>
<evidence type="ECO:0000256" key="2">
    <source>
        <dbReference type="ARBA" id="ARBA00023125"/>
    </source>
</evidence>
<dbReference type="InterPro" id="IPR000595">
    <property type="entry name" value="cNMP-bd_dom"/>
</dbReference>
<name>A0ABU1WP02_9BURK</name>
<evidence type="ECO:0000259" key="4">
    <source>
        <dbReference type="PROSITE" id="PS50042"/>
    </source>
</evidence>
<reference evidence="5 6" key="1">
    <citation type="submission" date="2023-07" db="EMBL/GenBank/DDBJ databases">
        <title>Sorghum-associated microbial communities from plants grown in Nebraska, USA.</title>
        <authorList>
            <person name="Schachtman D."/>
        </authorList>
    </citation>
    <scope>NUCLEOTIDE SEQUENCE [LARGE SCALE GENOMIC DNA]</scope>
    <source>
        <strain evidence="5 6">4249</strain>
    </source>
</reference>
<dbReference type="Gene3D" id="2.60.120.10">
    <property type="entry name" value="Jelly Rolls"/>
    <property type="match status" value="1"/>
</dbReference>
<comment type="caution">
    <text evidence="5">The sequence shown here is derived from an EMBL/GenBank/DDBJ whole genome shotgun (WGS) entry which is preliminary data.</text>
</comment>
<keyword evidence="1" id="KW-0805">Transcription regulation</keyword>
<dbReference type="InterPro" id="IPR018490">
    <property type="entry name" value="cNMP-bd_dom_sf"/>
</dbReference>
<accession>A0ABU1WP02</accession>
<dbReference type="Proteomes" id="UP001265700">
    <property type="component" value="Unassembled WGS sequence"/>
</dbReference>
<dbReference type="SUPFAM" id="SSF46785">
    <property type="entry name" value="Winged helix' DNA-binding domain"/>
    <property type="match status" value="1"/>
</dbReference>
<dbReference type="InterPro" id="IPR014710">
    <property type="entry name" value="RmlC-like_jellyroll"/>
</dbReference>
<dbReference type="SUPFAM" id="SSF51206">
    <property type="entry name" value="cAMP-binding domain-like"/>
    <property type="match status" value="1"/>
</dbReference>
<feature type="domain" description="Cyclic nucleotide-binding" evidence="4">
    <location>
        <begin position="1"/>
        <end position="66"/>
    </location>
</feature>
<sequence length="212" mass="23496">MSHTEHEPFWSFVRERSVAVGETLETQGARGQTLGVVKVGLLKGLRKGPGEVDKPIVLMGKGRLIGFTQPFGQPATLRLVTITPTRVCEVEIQAIREIAMLHAPFQQAIYRTIADFIGCIADWSNLLRQESYLTKVCVALHLIAAEEGSQAFRIPSHTELANVLGARRETIARHIALLIDKGLFKKIDRWHGVLTTVDCNALLNSTGEERHP</sequence>
<gene>
    <name evidence="5" type="ORF">J2W49_002735</name>
</gene>
<dbReference type="InterPro" id="IPR036390">
    <property type="entry name" value="WH_DNA-bd_sf"/>
</dbReference>
<keyword evidence="2" id="KW-0238">DNA-binding</keyword>
<evidence type="ECO:0000313" key="6">
    <source>
        <dbReference type="Proteomes" id="UP001265700"/>
    </source>
</evidence>
<dbReference type="RefSeq" id="WP_310316857.1">
    <property type="nucleotide sequence ID" value="NZ_JAVDWU010000005.1"/>
</dbReference>
<dbReference type="PROSITE" id="PS50042">
    <property type="entry name" value="CNMP_BINDING_3"/>
    <property type="match status" value="1"/>
</dbReference>
<evidence type="ECO:0000256" key="1">
    <source>
        <dbReference type="ARBA" id="ARBA00023015"/>
    </source>
</evidence>
<protein>
    <submittedName>
        <fullName evidence="5">CRP-like cAMP-binding protein</fullName>
    </submittedName>
</protein>
<dbReference type="InterPro" id="IPR012318">
    <property type="entry name" value="HTH_CRP"/>
</dbReference>
<evidence type="ECO:0000256" key="3">
    <source>
        <dbReference type="ARBA" id="ARBA00023163"/>
    </source>
</evidence>
<dbReference type="CDD" id="cd00038">
    <property type="entry name" value="CAP_ED"/>
    <property type="match status" value="1"/>
</dbReference>
<keyword evidence="6" id="KW-1185">Reference proteome</keyword>
<dbReference type="Pfam" id="PF13545">
    <property type="entry name" value="HTH_Crp_2"/>
    <property type="match status" value="1"/>
</dbReference>